<gene>
    <name evidence="2" type="ORF">TPC1_30049</name>
</gene>
<proteinExistence type="predicted"/>
<dbReference type="EMBL" id="GDID01006150">
    <property type="protein sequence ID" value="JAP90456.1"/>
    <property type="molecule type" value="Transcribed_RNA"/>
</dbReference>
<feature type="transmembrane region" description="Helical" evidence="1">
    <location>
        <begin position="1117"/>
        <end position="1136"/>
    </location>
</feature>
<evidence type="ECO:0008006" key="3">
    <source>
        <dbReference type="Google" id="ProtNLM"/>
    </source>
</evidence>
<protein>
    <recommendedName>
        <fullName evidence="3">Transmembrane protein</fullName>
    </recommendedName>
</protein>
<feature type="transmembrane region" description="Helical" evidence="1">
    <location>
        <begin position="639"/>
        <end position="657"/>
    </location>
</feature>
<keyword evidence="1" id="KW-0472">Membrane</keyword>
<evidence type="ECO:0000256" key="1">
    <source>
        <dbReference type="SAM" id="Phobius"/>
    </source>
</evidence>
<accession>A0A146K479</accession>
<sequence>QLRIIALLPKIQQYKTANYIQSIQQNDYYGKYGVKSPVSISNSIKTNFDEFEKDIYQDIEYTQPSLFQILEYIRYVFDIYGFSFVSFFKKLYPQAKNTSINLTYKPKVIQVNIGNESVSFQNSRAFQKYERPLDFINTTVQKVVSQQTDIINGVKYQNYFWFFQVIKTLFGSFNQLFRQSETNVGKSTASTILYKGKTKQILSQLFELSLPVNKTQIFTTSQPTIQYVGNVFVNKYIQNNISNPANQLLGYFNKYYTNQSKLSSFDTEYIPTKFISAFQNSLEELKIFNFQSVGIILLVIILIILLVFGISVQIQSIRKVLHQIENSKLEFGFRDIQENQLYQDFKTHYNAVFQKEIKHINKNINLKINSDKKHFTLPVNYTECNSKIHKQKSIKCTIIILAIILVGSISMMISNFTTQQTNKSFDTLINVSIFNRNLLEHAKLITKAVTFQNQNDIELVLQKYKQIRYYDNIWEIYGNQTDPVIQQTTNEYLQSYEYNIIFGLNKYCMDDHSTDILDDIISNQQNIPQPILQFQDKQLFCEEHKLKQQMAIPNFEQLSNSTISEITELMNKRSNNENNNANFSFDSTIYQYSIISSHLKTLITLTKTLMEYANTYQRKRVSLCGTHAEMQKYLASQQSLIFITFSLVFLFFIHYRIKNSTFKKKKAFILLNIMIAIFTVIIIPIVYINSVETKCEVPEYDYWNILQLNSVEGLRAKIYENSYVGIEANKQYEYYEQFQPVFAKSRFYSNYSMEQVINFNDSNILNQISLTNKSYYDYIQTSQSTIYKLLYGNFSIDKQYMEYIAILNEYPEEAKVVTNADIDTTLQTIVSAQIIIYLICFSLYILVMLVYTDKKQTETHLQDVCIKPFIIIHLKSKKMNMYELKYGANYVKNEKLCSGEKSKQIEEKVVQLLHYLSDLKEFTLADVQSNDFPDFVAIVIDNVEIIPATCKMNIETKCCPKCIQQYIYEHQMIKEEATPKIPIPFRIIVPQLFTIVLVLAWALAILYSQLHAFDQFNQKSTKNIKLIKEAVLLQKVFENYEKTRYYYLQNSTLYNQYQLLCQQYGDQFQQIADFDWSGDIELIKAATQSGQFYSIDDLVDKFQAQIQGVLQNNFTEFRFSLSIYVLFMLLIVFWLLQRWDLFNLNKYFVWKDLLFGLFVKHEVNPQNLNKHKKLGE</sequence>
<evidence type="ECO:0000313" key="2">
    <source>
        <dbReference type="EMBL" id="JAP90456.1"/>
    </source>
</evidence>
<keyword evidence="1" id="KW-1133">Transmembrane helix</keyword>
<name>A0A146K479_9EUKA</name>
<keyword evidence="1" id="KW-0812">Transmembrane</keyword>
<feature type="transmembrane region" description="Helical" evidence="1">
    <location>
        <begin position="987"/>
        <end position="1007"/>
    </location>
</feature>
<feature type="transmembrane region" description="Helical" evidence="1">
    <location>
        <begin position="669"/>
        <end position="688"/>
    </location>
</feature>
<feature type="transmembrane region" description="Helical" evidence="1">
    <location>
        <begin position="834"/>
        <end position="852"/>
    </location>
</feature>
<dbReference type="AlphaFoldDB" id="A0A146K479"/>
<organism evidence="2">
    <name type="scientific">Trepomonas sp. PC1</name>
    <dbReference type="NCBI Taxonomy" id="1076344"/>
    <lineage>
        <taxon>Eukaryota</taxon>
        <taxon>Metamonada</taxon>
        <taxon>Diplomonadida</taxon>
        <taxon>Hexamitidae</taxon>
        <taxon>Hexamitinae</taxon>
        <taxon>Trepomonas</taxon>
    </lineage>
</organism>
<feature type="non-terminal residue" evidence="2">
    <location>
        <position position="1"/>
    </location>
</feature>
<reference evidence="2" key="1">
    <citation type="submission" date="2015-07" db="EMBL/GenBank/DDBJ databases">
        <title>Adaptation to a free-living lifestyle via gene acquisitions in the diplomonad Trepomonas sp. PC1.</title>
        <authorList>
            <person name="Xu F."/>
            <person name="Jerlstrom-Hultqvist J."/>
            <person name="Kolisko M."/>
            <person name="Simpson A.G.B."/>
            <person name="Roger A.J."/>
            <person name="Svard S.G."/>
            <person name="Andersson J.O."/>
        </authorList>
    </citation>
    <scope>NUCLEOTIDE SEQUENCE</scope>
    <source>
        <strain evidence="2">PC1</strain>
    </source>
</reference>
<feature type="transmembrane region" description="Helical" evidence="1">
    <location>
        <begin position="290"/>
        <end position="312"/>
    </location>
</feature>
<feature type="transmembrane region" description="Helical" evidence="1">
    <location>
        <begin position="396"/>
        <end position="416"/>
    </location>
</feature>